<evidence type="ECO:0000313" key="1">
    <source>
        <dbReference type="Proteomes" id="UP000887576"/>
    </source>
</evidence>
<name>A0AC34PUN6_9BILA</name>
<protein>
    <submittedName>
        <fullName evidence="2">Uncharacterized protein</fullName>
    </submittedName>
</protein>
<sequence>MGFSWALSALIFCLAVAQCLGQDCPAPQNETCDASVLACCDKNFRANLKFDSSVCEGNPVYTDPFCYRRAIENLYITDNILAVCDSYNLFKDCLGISMHSCMTYPWYLYHGYSTFIAHRNQILYSHLQFACGAGLQSFMSNDCFGQTWNNSRSALEQCRVNFDSDYAQGGCYAAGNLLSCVQRPFLACSNEAAWWMCEYSRVTSHIFFPQCRGSCITNTPVAK</sequence>
<evidence type="ECO:0000313" key="2">
    <source>
        <dbReference type="WBParaSite" id="JU765_v2.g10101.t1"/>
    </source>
</evidence>
<accession>A0AC34PUN6</accession>
<organism evidence="1 2">
    <name type="scientific">Panagrolaimus sp. JU765</name>
    <dbReference type="NCBI Taxonomy" id="591449"/>
    <lineage>
        <taxon>Eukaryota</taxon>
        <taxon>Metazoa</taxon>
        <taxon>Ecdysozoa</taxon>
        <taxon>Nematoda</taxon>
        <taxon>Chromadorea</taxon>
        <taxon>Rhabditida</taxon>
        <taxon>Tylenchina</taxon>
        <taxon>Panagrolaimomorpha</taxon>
        <taxon>Panagrolaimoidea</taxon>
        <taxon>Panagrolaimidae</taxon>
        <taxon>Panagrolaimus</taxon>
    </lineage>
</organism>
<proteinExistence type="predicted"/>
<dbReference type="WBParaSite" id="JU765_v2.g10101.t1">
    <property type="protein sequence ID" value="JU765_v2.g10101.t1"/>
    <property type="gene ID" value="JU765_v2.g10101"/>
</dbReference>
<reference evidence="2" key="1">
    <citation type="submission" date="2022-11" db="UniProtKB">
        <authorList>
            <consortium name="WormBaseParasite"/>
        </authorList>
    </citation>
    <scope>IDENTIFICATION</scope>
</reference>
<dbReference type="Proteomes" id="UP000887576">
    <property type="component" value="Unplaced"/>
</dbReference>